<gene>
    <name evidence="1" type="ORF">GHK86_06080</name>
</gene>
<accession>A0ABW9QR30</accession>
<keyword evidence="2" id="KW-1185">Reference proteome</keyword>
<dbReference type="Proteomes" id="UP000437736">
    <property type="component" value="Unassembled WGS sequence"/>
</dbReference>
<name>A0ABW9QR30_9ACTN</name>
<dbReference type="EMBL" id="WJHE01000264">
    <property type="protein sequence ID" value="MST32290.1"/>
    <property type="molecule type" value="Genomic_DNA"/>
</dbReference>
<protein>
    <submittedName>
        <fullName evidence="1">Uncharacterized protein</fullName>
    </submittedName>
</protein>
<dbReference type="PROSITE" id="PS51257">
    <property type="entry name" value="PROKAR_LIPOPROTEIN"/>
    <property type="match status" value="1"/>
</dbReference>
<dbReference type="SUPFAM" id="SSF69322">
    <property type="entry name" value="Tricorn protease domain 2"/>
    <property type="match status" value="1"/>
</dbReference>
<evidence type="ECO:0000313" key="1">
    <source>
        <dbReference type="EMBL" id="MST32290.1"/>
    </source>
</evidence>
<dbReference type="InterPro" id="IPR011042">
    <property type="entry name" value="6-blade_b-propeller_TolB-like"/>
</dbReference>
<proteinExistence type="predicted"/>
<organism evidence="1 2">
    <name type="scientific">Acidiferrimicrobium australe</name>
    <dbReference type="NCBI Taxonomy" id="2664430"/>
    <lineage>
        <taxon>Bacteria</taxon>
        <taxon>Bacillati</taxon>
        <taxon>Actinomycetota</taxon>
        <taxon>Acidimicrobiia</taxon>
        <taxon>Acidimicrobiales</taxon>
        <taxon>Acidimicrobiaceae</taxon>
        <taxon>Acidiferrimicrobium</taxon>
    </lineage>
</organism>
<sequence length="322" mass="33235">MRKPILAGAIVVVVALLSGCGSPSAVLGPVQVVTAKAAARFITVSADLPYVGYRVQLRSLSDGKVLGRLARSGPSHPLAATQETNGDVLVAETHGPCSADLYRVDPATGGVSVVRHVNHAISDLHVSPNGRSVGFMTYPICDSGHGPQAQAPPSALAVVDLATGTTTLTSTPTQLFSGVSWSPDSRRLVTSYTGTGALLILDARTPRLAAAHVIGPPSGCAFSFPSWTASGIITAATCGRTGYLEKLTPAGQLIHRWKVPACGLNGIQTTQDLPAARTLVATSSGPYHHCNGATQETFSILEPTGLHPVTAIIEAGNTSYNF</sequence>
<dbReference type="Gene3D" id="2.120.10.30">
    <property type="entry name" value="TolB, C-terminal domain"/>
    <property type="match status" value="1"/>
</dbReference>
<evidence type="ECO:0000313" key="2">
    <source>
        <dbReference type="Proteomes" id="UP000437736"/>
    </source>
</evidence>
<comment type="caution">
    <text evidence="1">The sequence shown here is derived from an EMBL/GenBank/DDBJ whole genome shotgun (WGS) entry which is preliminary data.</text>
</comment>
<reference evidence="1 2" key="1">
    <citation type="submission" date="2019-11" db="EMBL/GenBank/DDBJ databases">
        <title>Acidiferrimicrobium australis gen. nov., sp. nov., an acidophilic and obligately heterotrophic, member of the Actinobacteria that catalyses dissimilatory oxido- reduction of iron isolated from metal-rich acidic water in Chile.</title>
        <authorList>
            <person name="Gonzalez D."/>
            <person name="Huber K."/>
            <person name="Hedrich S."/>
            <person name="Rojas-Villalobos C."/>
            <person name="Quatrini R."/>
            <person name="Dinamarca M.A."/>
            <person name="Schwarz A."/>
            <person name="Canales C."/>
            <person name="Nancucheo I."/>
        </authorList>
    </citation>
    <scope>NUCLEOTIDE SEQUENCE [LARGE SCALE GENOMIC DNA]</scope>
    <source>
        <strain evidence="1 2">USS-CCA1</strain>
    </source>
</reference>